<dbReference type="EMBL" id="GBRH01167979">
    <property type="protein sequence ID" value="JAE29917.1"/>
    <property type="molecule type" value="Transcribed_RNA"/>
</dbReference>
<sequence length="28" mass="3140">MAAGCRFPRSSNSFELFRGEAISVFLVF</sequence>
<protein>
    <submittedName>
        <fullName evidence="1">Uncharacterized protein</fullName>
    </submittedName>
</protein>
<reference evidence="1" key="2">
    <citation type="journal article" date="2015" name="Data Brief">
        <title>Shoot transcriptome of the giant reed, Arundo donax.</title>
        <authorList>
            <person name="Barrero R.A."/>
            <person name="Guerrero F.D."/>
            <person name="Moolhuijzen P."/>
            <person name="Goolsby J.A."/>
            <person name="Tidwell J."/>
            <person name="Bellgard S.E."/>
            <person name="Bellgard M.I."/>
        </authorList>
    </citation>
    <scope>NUCLEOTIDE SEQUENCE</scope>
    <source>
        <tissue evidence="1">Shoot tissue taken approximately 20 cm above the soil surface</tissue>
    </source>
</reference>
<proteinExistence type="predicted"/>
<name>A0A0A9GZG6_ARUDO</name>
<accession>A0A0A9GZG6</accession>
<organism evidence="1">
    <name type="scientific">Arundo donax</name>
    <name type="common">Giant reed</name>
    <name type="synonym">Donax arundinaceus</name>
    <dbReference type="NCBI Taxonomy" id="35708"/>
    <lineage>
        <taxon>Eukaryota</taxon>
        <taxon>Viridiplantae</taxon>
        <taxon>Streptophyta</taxon>
        <taxon>Embryophyta</taxon>
        <taxon>Tracheophyta</taxon>
        <taxon>Spermatophyta</taxon>
        <taxon>Magnoliopsida</taxon>
        <taxon>Liliopsida</taxon>
        <taxon>Poales</taxon>
        <taxon>Poaceae</taxon>
        <taxon>PACMAD clade</taxon>
        <taxon>Arundinoideae</taxon>
        <taxon>Arundineae</taxon>
        <taxon>Arundo</taxon>
    </lineage>
</organism>
<dbReference type="AlphaFoldDB" id="A0A0A9GZG6"/>
<reference evidence="1" key="1">
    <citation type="submission" date="2014-09" db="EMBL/GenBank/DDBJ databases">
        <authorList>
            <person name="Magalhaes I.L.F."/>
            <person name="Oliveira U."/>
            <person name="Santos F.R."/>
            <person name="Vidigal T.H.D.A."/>
            <person name="Brescovit A.D."/>
            <person name="Santos A.J."/>
        </authorList>
    </citation>
    <scope>NUCLEOTIDE SEQUENCE</scope>
    <source>
        <tissue evidence="1">Shoot tissue taken approximately 20 cm above the soil surface</tissue>
    </source>
</reference>
<evidence type="ECO:0000313" key="1">
    <source>
        <dbReference type="EMBL" id="JAE29917.1"/>
    </source>
</evidence>